<dbReference type="Pfam" id="PF00249">
    <property type="entry name" value="Myb_DNA-binding"/>
    <property type="match status" value="3"/>
</dbReference>
<evidence type="ECO:0000256" key="2">
    <source>
        <dbReference type="ARBA" id="ARBA00022737"/>
    </source>
</evidence>
<dbReference type="GO" id="GO:0000978">
    <property type="term" value="F:RNA polymerase II cis-regulatory region sequence-specific DNA binding"/>
    <property type="evidence" value="ECO:0007669"/>
    <property type="project" value="TreeGrafter"/>
</dbReference>
<dbReference type="Proteomes" id="UP001345219">
    <property type="component" value="Chromosome 6"/>
</dbReference>
<evidence type="ECO:0000256" key="5">
    <source>
        <dbReference type="ARBA" id="ARBA00023163"/>
    </source>
</evidence>
<evidence type="ECO:0000256" key="1">
    <source>
        <dbReference type="ARBA" id="ARBA00004123"/>
    </source>
</evidence>
<keyword evidence="11" id="KW-1185">Reference proteome</keyword>
<feature type="domain" description="HTH myb-type" evidence="9">
    <location>
        <begin position="84"/>
        <end position="139"/>
    </location>
</feature>
<keyword evidence="6" id="KW-0539">Nucleus</keyword>
<keyword evidence="4" id="KW-0238">DNA-binding</keyword>
<protein>
    <submittedName>
        <fullName evidence="10">Uncharacterized protein</fullName>
    </submittedName>
</protein>
<comment type="subcellular location">
    <subcellularLocation>
        <location evidence="1">Nucleus</location>
    </subcellularLocation>
</comment>
<comment type="caution">
    <text evidence="10">The sequence shown here is derived from an EMBL/GenBank/DDBJ whole genome shotgun (WGS) entry which is preliminary data.</text>
</comment>
<feature type="region of interest" description="Disordered" evidence="7">
    <location>
        <begin position="962"/>
        <end position="993"/>
    </location>
</feature>
<dbReference type="EMBL" id="JAXIOK010000013">
    <property type="protein sequence ID" value="KAK4756576.1"/>
    <property type="molecule type" value="Genomic_DNA"/>
</dbReference>
<feature type="compositionally biased region" description="Polar residues" evidence="7">
    <location>
        <begin position="1021"/>
        <end position="1030"/>
    </location>
</feature>
<evidence type="ECO:0000313" key="10">
    <source>
        <dbReference type="EMBL" id="KAK4756576.1"/>
    </source>
</evidence>
<feature type="compositionally biased region" description="Basic and acidic residues" evidence="7">
    <location>
        <begin position="968"/>
        <end position="983"/>
    </location>
</feature>
<dbReference type="InterPro" id="IPR017930">
    <property type="entry name" value="Myb_dom"/>
</dbReference>
<evidence type="ECO:0000256" key="7">
    <source>
        <dbReference type="SAM" id="MobiDB-lite"/>
    </source>
</evidence>
<evidence type="ECO:0000313" key="11">
    <source>
        <dbReference type="Proteomes" id="UP001345219"/>
    </source>
</evidence>
<gene>
    <name evidence="10" type="ORF">SAY87_006703</name>
</gene>
<keyword evidence="2" id="KW-0677">Repeat</keyword>
<accession>A0AAN7JZ26</accession>
<dbReference type="GO" id="GO:0005634">
    <property type="term" value="C:nucleus"/>
    <property type="evidence" value="ECO:0007669"/>
    <property type="project" value="UniProtKB-SubCell"/>
</dbReference>
<sequence length="1038" mass="114384">MESEDAKATPSDGFIIDSQKPRPVHGRASGPTRRSTKGQWTAEEDEILRKAVEHFKGKNWKKIAECFKDRTDVQCLHRWQKVLNPELVKGPWSKEEDAKITELVNKYGPKKWSTIAQHLPGRIGKQCRERWHNHLNPAINKEAWTQEEELVLIRAHQRHGNKWAKLTEFLPGRTDNAIKNHWNSSVKKKIDSYIASGLLSQFPALPTTTGYQSQLVGSSSMMQSSGDVTITKGGIEAEEISECSQGSPMVVCSQTAPDMALPGRKNLKFYDDSALENEPNSSTVSSSGPYYLMDYSTLNIPDRHPETAQYSDQVQFSPGNEIATDKNYINADNLPNISLLELGHEPSRFPYDIVAGGSHHNHYVPSQPSVDPMVTSSLGALAIDPDQLHHILTSDEECCRILFSEAVGGNLISNLKVSDGSDFCGRPDSFSNQSYDIHISENCGSLSQQSEDLKLDHTGALDVQSSMPTAPLSYDAQKMNFDRKHNQLPEVPPAAQEDFVNMCDGFIYINDSSNSPHGHGTELETVEMSDLPKDRVKLVPVDTFGSSSETTKIVLKEEMNVKVEKAEPGSLCYEPPRFPTLDIPFFSCDLVQSSNDMQMDYSPLGIRQLMMSSMNCISPLRLWDSPTHDNSPDSMLKNAAKTFTNTPSILRKRHRDFLSPLSEKRIDKKQGTDITSNLNREFSRLDVMFDEKEIDRASPRSPSFKQEMKSEFPNSDDKENLSNSSGARVNKDYDTASHAERNQLKGNEGSGPEDMMEHVAGGTNLVVKHGAEADASLNPIQLPQVLGVHDLNDMMLFSLDQTSQRTDNKISGVIAETPRKPYSGIVATCSSGPIYSSSGKSCVPVTSPHVSRKCGSGQKLASASKLCLHTSAPLEIVVNTASHESVGMFGGTPFRSIESPSAWKSPWFVHSFLPGPQIDTEITIEDIGYFVSPGDGSYDALGLMKQVSEQSASAYANAEEVLGNNTPNEKKNGGNLERWHKGPDQPAGTTSGLASNVLIERRALDFSECGTPRKSKEKGKSSISMTSGSPSYLLKVCR</sequence>
<organism evidence="10 11">
    <name type="scientific">Trapa incisa</name>
    <dbReference type="NCBI Taxonomy" id="236973"/>
    <lineage>
        <taxon>Eukaryota</taxon>
        <taxon>Viridiplantae</taxon>
        <taxon>Streptophyta</taxon>
        <taxon>Embryophyta</taxon>
        <taxon>Tracheophyta</taxon>
        <taxon>Spermatophyta</taxon>
        <taxon>Magnoliopsida</taxon>
        <taxon>eudicotyledons</taxon>
        <taxon>Gunneridae</taxon>
        <taxon>Pentapetalae</taxon>
        <taxon>rosids</taxon>
        <taxon>malvids</taxon>
        <taxon>Myrtales</taxon>
        <taxon>Lythraceae</taxon>
        <taxon>Trapa</taxon>
    </lineage>
</organism>
<reference evidence="10 11" key="1">
    <citation type="journal article" date="2023" name="Hortic Res">
        <title>Pangenome of water caltrop reveals structural variations and asymmetric subgenome divergence after allopolyploidization.</title>
        <authorList>
            <person name="Zhang X."/>
            <person name="Chen Y."/>
            <person name="Wang L."/>
            <person name="Yuan Y."/>
            <person name="Fang M."/>
            <person name="Shi L."/>
            <person name="Lu R."/>
            <person name="Comes H.P."/>
            <person name="Ma Y."/>
            <person name="Chen Y."/>
            <person name="Huang G."/>
            <person name="Zhou Y."/>
            <person name="Zheng Z."/>
            <person name="Qiu Y."/>
        </authorList>
    </citation>
    <scope>NUCLEOTIDE SEQUENCE [LARGE SCALE GENOMIC DNA]</scope>
    <source>
        <tissue evidence="10">Roots</tissue>
    </source>
</reference>
<name>A0AAN7JZ26_9MYRT</name>
<keyword evidence="5" id="KW-0804">Transcription</keyword>
<dbReference type="PROSITE" id="PS51294">
    <property type="entry name" value="HTH_MYB"/>
    <property type="match status" value="3"/>
</dbReference>
<evidence type="ECO:0000259" key="9">
    <source>
        <dbReference type="PROSITE" id="PS51294"/>
    </source>
</evidence>
<dbReference type="FunFam" id="1.10.10.60:FF:000324">
    <property type="entry name" value="Transcription factor MYB3R-2"/>
    <property type="match status" value="1"/>
</dbReference>
<dbReference type="GO" id="GO:0000981">
    <property type="term" value="F:DNA-binding transcription factor activity, RNA polymerase II-specific"/>
    <property type="evidence" value="ECO:0007669"/>
    <property type="project" value="TreeGrafter"/>
</dbReference>
<dbReference type="AlphaFoldDB" id="A0AAN7JZ26"/>
<dbReference type="FunFam" id="1.10.10.60:FF:000010">
    <property type="entry name" value="Transcriptional activator Myb isoform A"/>
    <property type="match status" value="1"/>
</dbReference>
<feature type="domain" description="Myb-like" evidence="8">
    <location>
        <begin position="84"/>
        <end position="135"/>
    </location>
</feature>
<dbReference type="FunFam" id="1.10.10.60:FF:000016">
    <property type="entry name" value="Transcriptional activator Myb isoform A"/>
    <property type="match status" value="1"/>
</dbReference>
<feature type="compositionally biased region" description="Basic and acidic residues" evidence="7">
    <location>
        <begin position="706"/>
        <end position="720"/>
    </location>
</feature>
<dbReference type="Gene3D" id="1.10.10.60">
    <property type="entry name" value="Homeodomain-like"/>
    <property type="match status" value="3"/>
</dbReference>
<evidence type="ECO:0000259" key="8">
    <source>
        <dbReference type="PROSITE" id="PS50090"/>
    </source>
</evidence>
<feature type="domain" description="Myb-like" evidence="8">
    <location>
        <begin position="32"/>
        <end position="83"/>
    </location>
</feature>
<feature type="compositionally biased region" description="Basic and acidic residues" evidence="7">
    <location>
        <begin position="729"/>
        <end position="743"/>
    </location>
</feature>
<dbReference type="InterPro" id="IPR050560">
    <property type="entry name" value="MYB_TF"/>
</dbReference>
<dbReference type="SMART" id="SM00717">
    <property type="entry name" value="SANT"/>
    <property type="match status" value="3"/>
</dbReference>
<keyword evidence="3" id="KW-0805">Transcription regulation</keyword>
<proteinExistence type="predicted"/>
<feature type="region of interest" description="Disordered" evidence="7">
    <location>
        <begin position="1009"/>
        <end position="1030"/>
    </location>
</feature>
<dbReference type="SUPFAM" id="SSF46689">
    <property type="entry name" value="Homeodomain-like"/>
    <property type="match status" value="2"/>
</dbReference>
<evidence type="ECO:0000256" key="4">
    <source>
        <dbReference type="ARBA" id="ARBA00023125"/>
    </source>
</evidence>
<dbReference type="InterPro" id="IPR009057">
    <property type="entry name" value="Homeodomain-like_sf"/>
</dbReference>
<dbReference type="PANTHER" id="PTHR45614:SF266">
    <property type="entry name" value="TRANSCRIPTION FACTOR MYB3R-4"/>
    <property type="match status" value="1"/>
</dbReference>
<feature type="domain" description="HTH myb-type" evidence="9">
    <location>
        <begin position="32"/>
        <end position="83"/>
    </location>
</feature>
<feature type="domain" description="HTH myb-type" evidence="9">
    <location>
        <begin position="140"/>
        <end position="190"/>
    </location>
</feature>
<dbReference type="CDD" id="cd00167">
    <property type="entry name" value="SANT"/>
    <property type="match status" value="3"/>
</dbReference>
<evidence type="ECO:0000256" key="6">
    <source>
        <dbReference type="ARBA" id="ARBA00023242"/>
    </source>
</evidence>
<dbReference type="InterPro" id="IPR001005">
    <property type="entry name" value="SANT/Myb"/>
</dbReference>
<evidence type="ECO:0000256" key="3">
    <source>
        <dbReference type="ARBA" id="ARBA00023015"/>
    </source>
</evidence>
<dbReference type="PANTHER" id="PTHR45614">
    <property type="entry name" value="MYB PROTEIN-RELATED"/>
    <property type="match status" value="1"/>
</dbReference>
<feature type="region of interest" description="Disordered" evidence="7">
    <location>
        <begin position="693"/>
        <end position="756"/>
    </location>
</feature>
<feature type="region of interest" description="Disordered" evidence="7">
    <location>
        <begin position="1"/>
        <end position="41"/>
    </location>
</feature>
<dbReference type="PROSITE" id="PS50090">
    <property type="entry name" value="MYB_LIKE"/>
    <property type="match status" value="3"/>
</dbReference>
<feature type="domain" description="Myb-like" evidence="8">
    <location>
        <begin position="136"/>
        <end position="186"/>
    </location>
</feature>